<feature type="domain" description="CFAP91" evidence="8">
    <location>
        <begin position="118"/>
        <end position="271"/>
    </location>
</feature>
<reference evidence="9 10" key="1">
    <citation type="journal article" date="2024" name="Insects">
        <title>An Improved Chromosome-Level Genome Assembly of the Firefly Pyrocoelia pectoralis.</title>
        <authorList>
            <person name="Fu X."/>
            <person name="Meyer-Rochow V.B."/>
            <person name="Ballantyne L."/>
            <person name="Zhu X."/>
        </authorList>
    </citation>
    <scope>NUCLEOTIDE SEQUENCE [LARGE SCALE GENOMIC DNA]</scope>
    <source>
        <strain evidence="9">XCY_ONT2</strain>
    </source>
</reference>
<dbReference type="Pfam" id="PF14738">
    <property type="entry name" value="CFAP91"/>
    <property type="match status" value="1"/>
</dbReference>
<comment type="caution">
    <text evidence="9">The sequence shown here is derived from an EMBL/GenBank/DDBJ whole genome shotgun (WGS) entry which is preliminary data.</text>
</comment>
<dbReference type="PANTHER" id="PTHR22455:SF10">
    <property type="entry name" value="CILIA- AND FLAGELLA-ASSOCIATED PROTEIN 91"/>
    <property type="match status" value="1"/>
</dbReference>
<evidence type="ECO:0000256" key="5">
    <source>
        <dbReference type="ARBA" id="ARBA00029468"/>
    </source>
</evidence>
<evidence type="ECO:0000313" key="9">
    <source>
        <dbReference type="EMBL" id="KAK5640324.1"/>
    </source>
</evidence>
<keyword evidence="3" id="KW-0206">Cytoskeleton</keyword>
<keyword evidence="2" id="KW-0963">Cytoplasm</keyword>
<evidence type="ECO:0000256" key="2">
    <source>
        <dbReference type="ARBA" id="ARBA00022490"/>
    </source>
</evidence>
<proteinExistence type="inferred from homology"/>
<dbReference type="Proteomes" id="UP001329430">
    <property type="component" value="Chromosome 8"/>
</dbReference>
<comment type="subcellular location">
    <subcellularLocation>
        <location evidence="1">Cytoplasm</location>
        <location evidence="1">Cytoskeleton</location>
        <location evidence="1">Cilium axoneme</location>
    </subcellularLocation>
</comment>
<dbReference type="PANTHER" id="PTHR22455">
    <property type="entry name" value="CILIA- AND FLAGELLA-ASSOCIATED PROTEIN 91"/>
    <property type="match status" value="1"/>
</dbReference>
<accession>A0AAN7VBG7</accession>
<keyword evidence="4" id="KW-0966">Cell projection</keyword>
<dbReference type="InterPro" id="IPR026720">
    <property type="entry name" value="CFAP91"/>
</dbReference>
<organism evidence="9 10">
    <name type="scientific">Pyrocoelia pectoralis</name>
    <dbReference type="NCBI Taxonomy" id="417401"/>
    <lineage>
        <taxon>Eukaryota</taxon>
        <taxon>Metazoa</taxon>
        <taxon>Ecdysozoa</taxon>
        <taxon>Arthropoda</taxon>
        <taxon>Hexapoda</taxon>
        <taxon>Insecta</taxon>
        <taxon>Pterygota</taxon>
        <taxon>Neoptera</taxon>
        <taxon>Endopterygota</taxon>
        <taxon>Coleoptera</taxon>
        <taxon>Polyphaga</taxon>
        <taxon>Elateriformia</taxon>
        <taxon>Elateroidea</taxon>
        <taxon>Lampyridae</taxon>
        <taxon>Lampyrinae</taxon>
        <taxon>Pyrocoelia</taxon>
    </lineage>
</organism>
<evidence type="ECO:0000259" key="8">
    <source>
        <dbReference type="Pfam" id="PF14738"/>
    </source>
</evidence>
<name>A0AAN7VBG7_9COLE</name>
<gene>
    <name evidence="9" type="ORF">RI129_011135</name>
</gene>
<evidence type="ECO:0000256" key="4">
    <source>
        <dbReference type="ARBA" id="ARBA00023273"/>
    </source>
</evidence>
<keyword evidence="10" id="KW-1185">Reference proteome</keyword>
<dbReference type="EMBL" id="JAVRBK010000008">
    <property type="protein sequence ID" value="KAK5640324.1"/>
    <property type="molecule type" value="Genomic_DNA"/>
</dbReference>
<dbReference type="GO" id="GO:0005930">
    <property type="term" value="C:axoneme"/>
    <property type="evidence" value="ECO:0007669"/>
    <property type="project" value="UniProtKB-SubCell"/>
</dbReference>
<sequence length="691" mass="81176">MSTVARPNDYLYDPLFTVSGEKDYYKAAMAAKLSSAKYAICPIFPNMFSDLPHQPRQVIVMRKTNSVPQFEQLPQLNKSVDIHGVDRYKFFHCVTTPKYVFTPPSSPQKSTRKRNKIVQTKYRESSAQTIPWQPSNYIITDDSNPELLMLDFLKWGSGLPAGMHEVRLIERARMKRAWENSLPPVTDEASLEKRRALTEAMERDEWAFREQEIQDIQDLRLQLLVEMLNELHTKSHVRTEMKLKSFCKTKLAEKDEKLKTLRRNADREMRKLEMKHRGIKTSYHPVDVIDECIDRKSELYAPFLRHGENPKRWHQVIDEDSKQYKAQYMGVEDVGTLPRWLDEATLIKDSSINLPGTRLCIRETKWTSQVLKELHDDLKVLRKKEKPQKCSLKVKKEEQEIPMASTPQVQEGDDVEEQLHQSVMLIESVLRGRASQVLIFEGRDRCRELIQELRSTHALQDNEREKIFYERLKVKSHQREYALCVKNARMLKESLNKLSSNVVGTLLDFLNKELRRLLDERRIHAMCLAFERERHNREAAEAGRRQAELRRRKEHDEIFKQVAKVTQDSVDLYLEGIITEGMEFTSKTEATDYVKRLAGKIDEEVHFRDHKSTYEEEEELIANLVHNFLLPEAEKTIIRDKIKKKQHNRLKAAHDCIYSQYDHLPKAEPKRMRHSKVVKIIINIEICSHGR</sequence>
<evidence type="ECO:0000256" key="7">
    <source>
        <dbReference type="SAM" id="MobiDB-lite"/>
    </source>
</evidence>
<dbReference type="AlphaFoldDB" id="A0AAN7VBG7"/>
<dbReference type="InterPro" id="IPR032840">
    <property type="entry name" value="CFAP91_dom"/>
</dbReference>
<feature type="region of interest" description="Disordered" evidence="7">
    <location>
        <begin position="394"/>
        <end position="413"/>
    </location>
</feature>
<evidence type="ECO:0000256" key="6">
    <source>
        <dbReference type="ARBA" id="ARBA00029555"/>
    </source>
</evidence>
<evidence type="ECO:0000256" key="3">
    <source>
        <dbReference type="ARBA" id="ARBA00023212"/>
    </source>
</evidence>
<evidence type="ECO:0000313" key="10">
    <source>
        <dbReference type="Proteomes" id="UP001329430"/>
    </source>
</evidence>
<protein>
    <recommendedName>
        <fullName evidence="6">Cilia- and flagella-associated protein 91</fullName>
    </recommendedName>
</protein>
<evidence type="ECO:0000256" key="1">
    <source>
        <dbReference type="ARBA" id="ARBA00004430"/>
    </source>
</evidence>
<comment type="similarity">
    <text evidence="5">Belongs to the CFAP91 family.</text>
</comment>